<dbReference type="EMBL" id="LR787439">
    <property type="protein sequence ID" value="CAB3263301.1"/>
    <property type="molecule type" value="mRNA"/>
</dbReference>
<dbReference type="PROSITE" id="PS50878">
    <property type="entry name" value="RT_POL"/>
    <property type="match status" value="1"/>
</dbReference>
<dbReference type="InterPro" id="IPR035901">
    <property type="entry name" value="GIY-YIG_endonuc_sf"/>
</dbReference>
<dbReference type="PANTHER" id="PTHR21301">
    <property type="entry name" value="REVERSE TRANSCRIPTASE"/>
    <property type="match status" value="1"/>
</dbReference>
<name>A0A6F9DJC0_9ASCI</name>
<dbReference type="InterPro" id="IPR000305">
    <property type="entry name" value="GIY-YIG_endonuc"/>
</dbReference>
<evidence type="ECO:0000259" key="1">
    <source>
        <dbReference type="PROSITE" id="PS50164"/>
    </source>
</evidence>
<proteinExistence type="evidence at transcript level"/>
<dbReference type="AlphaFoldDB" id="A0A6F9DJC0"/>
<organism evidence="3">
    <name type="scientific">Phallusia mammillata</name>
    <dbReference type="NCBI Taxonomy" id="59560"/>
    <lineage>
        <taxon>Eukaryota</taxon>
        <taxon>Metazoa</taxon>
        <taxon>Chordata</taxon>
        <taxon>Tunicata</taxon>
        <taxon>Ascidiacea</taxon>
        <taxon>Phlebobranchia</taxon>
        <taxon>Ascidiidae</taxon>
        <taxon>Phallusia</taxon>
    </lineage>
</organism>
<feature type="domain" description="Reverse transcriptase" evidence="2">
    <location>
        <begin position="427"/>
        <end position="664"/>
    </location>
</feature>
<dbReference type="PANTHER" id="PTHR21301:SF10">
    <property type="entry name" value="REVERSE TRANSCRIPTASE DOMAIN-CONTAINING PROTEIN"/>
    <property type="match status" value="1"/>
</dbReference>
<accession>A0A6F9DJC0</accession>
<dbReference type="InterPro" id="IPR000477">
    <property type="entry name" value="RT_dom"/>
</dbReference>
<dbReference type="Gene3D" id="3.40.1440.10">
    <property type="entry name" value="GIY-YIG endonuclease"/>
    <property type="match status" value="1"/>
</dbReference>
<dbReference type="PROSITE" id="PS50164">
    <property type="entry name" value="GIY_YIG"/>
    <property type="match status" value="1"/>
</dbReference>
<feature type="domain" description="GIY-YIG" evidence="1">
    <location>
        <begin position="864"/>
        <end position="965"/>
    </location>
</feature>
<evidence type="ECO:0000259" key="2">
    <source>
        <dbReference type="PROSITE" id="PS50878"/>
    </source>
</evidence>
<reference evidence="3" key="1">
    <citation type="submission" date="2020-04" db="EMBL/GenBank/DDBJ databases">
        <authorList>
            <person name="Neveu A P."/>
        </authorList>
    </citation>
    <scope>NUCLEOTIDE SEQUENCE</scope>
    <source>
        <tissue evidence="3">Whole embryo</tissue>
    </source>
</reference>
<gene>
    <name evidence="3" type="primary">LOC108950347-003</name>
</gene>
<evidence type="ECO:0000313" key="3">
    <source>
        <dbReference type="EMBL" id="CAB3263301.1"/>
    </source>
</evidence>
<sequence>MAAVGGLDIAHPRQFLMKHSHAVITSRNNHMSKCKKSVINEVKIPFLRKCLKANVLLPSNHKNGIDFDLLLIQQSRRIGAQLKKSAVVLRNAKSMWDSMSPASSRTFTRLKSSMRHRLAKKYVWLELKQACLRSKTLLIRDTVVDTTKVKLEKQKKKNRNNKNRYRNRKAYNNRIANLKLADAAILNKSSFPLDDNAKLLLLKGLTFVPTPRWTGRTEECEWLNLVSHIRRIEWADIFEDDEKTSKPQIPEKLLIPRHSRPNKDTLNEETIAYSELVESKLRNVETTVNEAYKHRNNLPPKLRDSLRSLRAAVRQRKIVVCKSDKDGKIVIVDFTDYDRLIKRELQQFKQLDESTASLNSIVKHTKTTCDAFVVSLHNHGIISETLLFHTIGCKEYSGCLRKVPGPSAKYFSNTQPAYVYPLFKTHKLTPEQLRTCSIDRIPIRLLQSAGNTFCSRYTALLEHILKPISQRYCSCKVNEFCQDSQHYLKELIKWQKCIAQSGSKKSSELYVVAADVVALYPSVGKDLIQRSITDALQGQSDFDDNGRKCLVDFTMYTLDAVVVQYGDALYRQQKGIIAGDNHSVSIANIAMHFIIKSITATLKRAEVFKRYIDDIIWVSSGIKTTSHIRSKLQYAFAREGLNLTFRVLDPRDDNGRVEFLDVDHVHSSSSPCGFVTQDHVKATATDRCFLHGTSHHPRHIYRAVVLGEASRLRRLNEKDDDFKASLLRLAVKCKKSAFPDSIISICIETAKSWKDRFKPPSTTRSTEVVPWATSFPRLLRLTKKEQTLKPEARVVYKKPPTLGNHLLNYRRLAHYSQGVIAKSAPCGRCALCGHYGTHTSMVSTEHKLCIDDRTIALRQSLDCSNFGIYVATCRICNSRYVGQTKNKFSTRWSGHRTVWNTFKTSGDNDNASLGHHFAIHHHDIFMKRPDIAECFTVTFVEQPNVDRLDHCEAKWLKLTGATLNIQKMLLPKIR</sequence>
<protein>
    <submittedName>
        <fullName evidence="3">Uncharacterized protein LOC108950347</fullName>
    </submittedName>
</protein>